<organism evidence="2 3">
    <name type="scientific">Thermomonospora echinospora</name>
    <dbReference type="NCBI Taxonomy" id="1992"/>
    <lineage>
        <taxon>Bacteria</taxon>
        <taxon>Bacillati</taxon>
        <taxon>Actinomycetota</taxon>
        <taxon>Actinomycetes</taxon>
        <taxon>Streptosporangiales</taxon>
        <taxon>Thermomonosporaceae</taxon>
        <taxon>Thermomonospora</taxon>
    </lineage>
</organism>
<protein>
    <submittedName>
        <fullName evidence="2">Methyltransferase domain-containing protein</fullName>
    </submittedName>
</protein>
<dbReference type="Proteomes" id="UP000236723">
    <property type="component" value="Unassembled WGS sequence"/>
</dbReference>
<gene>
    <name evidence="2" type="ORF">SAMN04489712_105374</name>
</gene>
<dbReference type="GO" id="GO:0008757">
    <property type="term" value="F:S-adenosylmethionine-dependent methyltransferase activity"/>
    <property type="evidence" value="ECO:0007669"/>
    <property type="project" value="InterPro"/>
</dbReference>
<evidence type="ECO:0000259" key="1">
    <source>
        <dbReference type="Pfam" id="PF08241"/>
    </source>
</evidence>
<dbReference type="GO" id="GO:0032259">
    <property type="term" value="P:methylation"/>
    <property type="evidence" value="ECO:0007669"/>
    <property type="project" value="UniProtKB-KW"/>
</dbReference>
<dbReference type="InterPro" id="IPR013216">
    <property type="entry name" value="Methyltransf_11"/>
</dbReference>
<keyword evidence="2" id="KW-0489">Methyltransferase</keyword>
<evidence type="ECO:0000313" key="3">
    <source>
        <dbReference type="Proteomes" id="UP000236723"/>
    </source>
</evidence>
<sequence>MTTLRSVTDLRTPPVNDGDLFSARARQYACEHRGQVLQVLEAGCGWGAGLDLGDRERQVTGVDLDVPALRAHTEARTDLHAFHLGDLRTVPMPPRAYDIVHAPFLIERVPHAELVLDRIVAALRPGGLLLLRLRDRDTAFGLVDRLLPARLPVRHRSRQAAAGPPPAVYESVASRKGMQWYCMMRGLAIAEEYVSGELAAEAGRGIAGMCRLVAAFSRGRLPAGHSEVTMVVRKPENRFARVI</sequence>
<reference evidence="3" key="1">
    <citation type="submission" date="2016-10" db="EMBL/GenBank/DDBJ databases">
        <authorList>
            <person name="Varghese N."/>
            <person name="Submissions S."/>
        </authorList>
    </citation>
    <scope>NUCLEOTIDE SEQUENCE [LARGE SCALE GENOMIC DNA]</scope>
    <source>
        <strain evidence="3">DSM 43163</strain>
    </source>
</reference>
<feature type="domain" description="Methyltransferase type 11" evidence="1">
    <location>
        <begin position="40"/>
        <end position="130"/>
    </location>
</feature>
<dbReference type="EMBL" id="FNVO01000005">
    <property type="protein sequence ID" value="SEG46631.1"/>
    <property type="molecule type" value="Genomic_DNA"/>
</dbReference>
<proteinExistence type="predicted"/>
<dbReference type="InterPro" id="IPR029063">
    <property type="entry name" value="SAM-dependent_MTases_sf"/>
</dbReference>
<dbReference type="SUPFAM" id="SSF53335">
    <property type="entry name" value="S-adenosyl-L-methionine-dependent methyltransferases"/>
    <property type="match status" value="1"/>
</dbReference>
<accession>A0A1H6ADS3</accession>
<dbReference type="Pfam" id="PF08241">
    <property type="entry name" value="Methyltransf_11"/>
    <property type="match status" value="1"/>
</dbReference>
<keyword evidence="2" id="KW-0808">Transferase</keyword>
<keyword evidence="3" id="KW-1185">Reference proteome</keyword>
<dbReference type="AlphaFoldDB" id="A0A1H6ADS3"/>
<name>A0A1H6ADS3_9ACTN</name>
<evidence type="ECO:0000313" key="2">
    <source>
        <dbReference type="EMBL" id="SEG46631.1"/>
    </source>
</evidence>
<dbReference type="OrthoDB" id="4738926at2"/>
<dbReference type="Gene3D" id="3.40.50.150">
    <property type="entry name" value="Vaccinia Virus protein VP39"/>
    <property type="match status" value="1"/>
</dbReference>